<protein>
    <submittedName>
        <fullName evidence="3">Mobilization protein</fullName>
    </submittedName>
</protein>
<dbReference type="InterPro" id="IPR036388">
    <property type="entry name" value="WH-like_DNA-bd_sf"/>
</dbReference>
<feature type="compositionally biased region" description="Low complexity" evidence="1">
    <location>
        <begin position="580"/>
        <end position="598"/>
    </location>
</feature>
<dbReference type="Pfam" id="PF03432">
    <property type="entry name" value="Relaxase"/>
    <property type="match status" value="1"/>
</dbReference>
<reference evidence="3" key="1">
    <citation type="submission" date="2021-01" db="EMBL/GenBank/DDBJ databases">
        <title>Whole genome shotgun sequence of Planobispora rosea NBRC 15558.</title>
        <authorList>
            <person name="Komaki H."/>
            <person name="Tamura T."/>
        </authorList>
    </citation>
    <scope>NUCLEOTIDE SEQUENCE</scope>
    <source>
        <strain evidence="3">NBRC 15558</strain>
    </source>
</reference>
<dbReference type="RefSeq" id="WP_189243964.1">
    <property type="nucleotide sequence ID" value="NZ_BMQP01000060.1"/>
</dbReference>
<proteinExistence type="predicted"/>
<evidence type="ECO:0000313" key="4">
    <source>
        <dbReference type="Proteomes" id="UP000655044"/>
    </source>
</evidence>
<dbReference type="Proteomes" id="UP000655044">
    <property type="component" value="Unassembled WGS sequence"/>
</dbReference>
<name>A0A8J3S5W4_PLARO</name>
<feature type="compositionally biased region" description="Basic and acidic residues" evidence="1">
    <location>
        <begin position="44"/>
        <end position="65"/>
    </location>
</feature>
<feature type="domain" description="MobA/VirD2-like nuclease" evidence="2">
    <location>
        <begin position="99"/>
        <end position="190"/>
    </location>
</feature>
<feature type="region of interest" description="Disordered" evidence="1">
    <location>
        <begin position="40"/>
        <end position="70"/>
    </location>
</feature>
<organism evidence="3 4">
    <name type="scientific">Planobispora rosea</name>
    <dbReference type="NCBI Taxonomy" id="35762"/>
    <lineage>
        <taxon>Bacteria</taxon>
        <taxon>Bacillati</taxon>
        <taxon>Actinomycetota</taxon>
        <taxon>Actinomycetes</taxon>
        <taxon>Streptosporangiales</taxon>
        <taxon>Streptosporangiaceae</taxon>
        <taxon>Planobispora</taxon>
    </lineage>
</organism>
<accession>A0A8J3S5W4</accession>
<feature type="region of interest" description="Disordered" evidence="1">
    <location>
        <begin position="580"/>
        <end position="601"/>
    </location>
</feature>
<evidence type="ECO:0000259" key="2">
    <source>
        <dbReference type="Pfam" id="PF03432"/>
    </source>
</evidence>
<feature type="compositionally biased region" description="Basic and acidic residues" evidence="1">
    <location>
        <begin position="706"/>
        <end position="716"/>
    </location>
</feature>
<feature type="region of interest" description="Disordered" evidence="1">
    <location>
        <begin position="307"/>
        <end position="326"/>
    </location>
</feature>
<feature type="region of interest" description="Disordered" evidence="1">
    <location>
        <begin position="698"/>
        <end position="722"/>
    </location>
</feature>
<dbReference type="Gene3D" id="1.10.10.10">
    <property type="entry name" value="Winged helix-like DNA-binding domain superfamily/Winged helix DNA-binding domain"/>
    <property type="match status" value="1"/>
</dbReference>
<dbReference type="AlphaFoldDB" id="A0A8J3S5W4"/>
<comment type="caution">
    <text evidence="3">The sequence shown here is derived from an EMBL/GenBank/DDBJ whole genome shotgun (WGS) entry which is preliminary data.</text>
</comment>
<gene>
    <name evidence="3" type="ORF">Pro02_72940</name>
</gene>
<dbReference type="EMBL" id="BOOI01000093">
    <property type="protein sequence ID" value="GIH88886.1"/>
    <property type="molecule type" value="Genomic_DNA"/>
</dbReference>
<evidence type="ECO:0000256" key="1">
    <source>
        <dbReference type="SAM" id="MobiDB-lite"/>
    </source>
</evidence>
<dbReference type="InterPro" id="IPR005094">
    <property type="entry name" value="Endonuclease_MobA/VirD2"/>
</dbReference>
<sequence length="722" mass="76610">MIAKAMYGSRTLGLLQYLFGPGTHEEHLDARLVASWDGMEPDPAEARRQAEAERARLRAQGRAEGEGPDPDGLLRAGLYQLAQHLDLPLISYGGPVPARHVWHTAVRAAPGDPWLSDEQWGQIARRIVAAAGVAPEGDEQACRWVAVRHADDHIHIVATLVRQDRSQPDLRGERYRLREECRAIEAEYGLRATAPADRSAAVRPTRAEQAKSHRVFASKETPREKLAAAVRQAAVAATSEQDFFGRLRTAGLEVKRRALPSGDLAGYAVAWPGDRTKDGKPVWFSGSRLAPDLSLPRVRQRWADVPAAGPAAAPDASKIPAAARPSAAQRREAAWRQAGEAVRAASAVLGRAGDEQGAAATAALADLLSAAAAHAPPAVRTELKAAARAFERAGRVPWQGQHAAARQMRGALRVLVGAGQALSSGDEGAAVLAFVVLAVLAARAVAARHRAAQRAAHAQAARVAASYLQGAAEHLGARSRARPDYRAAQRGDLQAMVGRAVAGSADARAILADAAWPALAGMLARVKAAGADPAAALQQVARQRALRTDAASPARSEAQVLTWRLEHWLADRALENDGAGARASARAGGRRPVGAPAGHPVATERGAAANARSASGKGRVRLRAEDSVVFQRAAVLVVQSQEVSSALLEKRLWVRPDKARELIVQLQERGFIVPRSGGGHRVVVAASEAAGLQAMVTRRASGEGLSRAREARSSERRPRRGR</sequence>
<keyword evidence="4" id="KW-1185">Reference proteome</keyword>
<evidence type="ECO:0000313" key="3">
    <source>
        <dbReference type="EMBL" id="GIH88886.1"/>
    </source>
</evidence>